<dbReference type="NCBIfam" id="TIGR01525">
    <property type="entry name" value="ATPase-IB_hvy"/>
    <property type="match status" value="1"/>
</dbReference>
<keyword evidence="4 11" id="KW-0812">Transmembrane</keyword>
<feature type="transmembrane region" description="Helical" evidence="11">
    <location>
        <begin position="800"/>
        <end position="822"/>
    </location>
</feature>
<dbReference type="InterPro" id="IPR044492">
    <property type="entry name" value="P_typ_ATPase_HD_dom"/>
</dbReference>
<dbReference type="InterPro" id="IPR027256">
    <property type="entry name" value="P-typ_ATPase_IB"/>
</dbReference>
<dbReference type="GO" id="GO:0005524">
    <property type="term" value="F:ATP binding"/>
    <property type="evidence" value="ECO:0007669"/>
    <property type="project" value="UniProtKB-UniRule"/>
</dbReference>
<dbReference type="AlphaFoldDB" id="A0A2N6CV32"/>
<feature type="transmembrane region" description="Helical" evidence="11">
    <location>
        <begin position="775"/>
        <end position="794"/>
    </location>
</feature>
<evidence type="ECO:0000256" key="8">
    <source>
        <dbReference type="ARBA" id="ARBA00022967"/>
    </source>
</evidence>
<reference evidence="14 15" key="1">
    <citation type="submission" date="2017-11" db="EMBL/GenBank/DDBJ databases">
        <title>Genome-resolved metagenomics identifies genetic mobility, metabolic interactions, and unexpected diversity in perchlorate-reducing communities.</title>
        <authorList>
            <person name="Barnum T.P."/>
            <person name="Figueroa I.A."/>
            <person name="Carlstrom C.I."/>
            <person name="Lucas L.N."/>
            <person name="Engelbrektson A.L."/>
            <person name="Coates J.D."/>
        </authorList>
    </citation>
    <scope>NUCLEOTIDE SEQUENCE [LARGE SCALE GENOMIC DNA]</scope>
    <source>
        <strain evidence="14">BM301</strain>
    </source>
</reference>
<comment type="subcellular location">
    <subcellularLocation>
        <location evidence="1">Cell membrane</location>
        <topology evidence="1">Multi-pass membrane protein</topology>
    </subcellularLocation>
</comment>
<sequence length="829" mass="88598">MNKSAKHFESSDHVDPVCGMTVSDTSEYRSDFEGTDYYFCSEHCEKRFLDNPSGYLGNKKSQHETGHHHDEKWHGDHAIKGESPMPKTSGGYTCPMHPEVQTDKPGPCPKCGMALEPMGEPIAATRIEYTCPMHPEVIQDHPGNCPKCGMALEPRTIDVEEKNEELDYMSRRFWVSAVLALPVFLLAMVADLMPTWLPDGLSMKTVQWIEFSLATPVVLWGGWPFFVRGWQSVVSCNLNMFTLIGLGVAVAWIYSIIALLFPGIFPPNMLHEGGTIPVYFEAAAVITALVLLGQVLELRARSQTNEAIKLLLGLAPKTARIVRADGSEEDIPMETVMPGDILRVRPGEKVPVDGVVTDGSSAVDESMVTGEPIPIEKSIGESLIGATVNGTGSLLMRAEKVGSDTLLAQIVRMVSEAQRSRAPIQKLADVVAGYFVPAVVLISVITLIIWGFYGPEPRLAHAIINAVAVLIIACPCALGLATPVSIIVGTGKGASLGVLIKNAEALEIMEKVDTLVVDKTGTLTEGKPKLVSVQTGKGFRESDVLRLAASLEKASEHPLAEAIVRGAGEQDVKLSSTDQFESITGKGVAGSIDGHRVVLGNIKLFEELSIDPGDLPDLAETGRGKGQTVMFVAIDDKAAGIIGVADPIKASTAQAIQDLHAEGVKVVMLTGDNRTTALAVADKLGIDQVEAEVLPDQKAAIVKKLQAEGRVVAMAGDGINDAPALAQSHVGIAMGTGTDVAMESAGVTLVKGDLRGIVQARRLSRETMRNIRQNLFFAFIYNALGVPVAAGVLYPVFGLLLSPMIAAAAMSFSSVSVISNALRLKRIRI</sequence>
<dbReference type="Proteomes" id="UP000235015">
    <property type="component" value="Unassembled WGS sequence"/>
</dbReference>
<keyword evidence="5 11" id="KW-0479">Metal-binding</keyword>
<dbReference type="Pfam" id="PF04945">
    <property type="entry name" value="YHS"/>
    <property type="match status" value="1"/>
</dbReference>
<keyword evidence="7 11" id="KW-0067">ATP-binding</keyword>
<dbReference type="Pfam" id="PF00702">
    <property type="entry name" value="Hydrolase"/>
    <property type="match status" value="1"/>
</dbReference>
<dbReference type="Gene3D" id="3.40.1110.10">
    <property type="entry name" value="Calcium-transporting ATPase, cytoplasmic domain N"/>
    <property type="match status" value="1"/>
</dbReference>
<feature type="region of interest" description="Disordered" evidence="12">
    <location>
        <begin position="55"/>
        <end position="79"/>
    </location>
</feature>
<dbReference type="SUPFAM" id="SSF81653">
    <property type="entry name" value="Calcium ATPase, transduction domain A"/>
    <property type="match status" value="1"/>
</dbReference>
<dbReference type="SMART" id="SM00746">
    <property type="entry name" value="TRASH"/>
    <property type="match status" value="1"/>
</dbReference>
<dbReference type="InterPro" id="IPR045800">
    <property type="entry name" value="HMBD"/>
</dbReference>
<dbReference type="Gene3D" id="1.10.620.20">
    <property type="entry name" value="Ribonucleotide Reductase, subunit A"/>
    <property type="match status" value="1"/>
</dbReference>
<evidence type="ECO:0000256" key="7">
    <source>
        <dbReference type="ARBA" id="ARBA00022840"/>
    </source>
</evidence>
<dbReference type="STRING" id="1111735.GCA_000428045_00016"/>
<dbReference type="SFLD" id="SFLDS00003">
    <property type="entry name" value="Haloacid_Dehalogenase"/>
    <property type="match status" value="1"/>
</dbReference>
<evidence type="ECO:0000256" key="5">
    <source>
        <dbReference type="ARBA" id="ARBA00022723"/>
    </source>
</evidence>
<keyword evidence="6 11" id="KW-0547">Nucleotide-binding</keyword>
<dbReference type="InterPro" id="IPR023299">
    <property type="entry name" value="ATPase_P-typ_cyto_dom_N"/>
</dbReference>
<evidence type="ECO:0000259" key="13">
    <source>
        <dbReference type="SMART" id="SM00746"/>
    </source>
</evidence>
<dbReference type="InterPro" id="IPR011017">
    <property type="entry name" value="TRASH_dom"/>
</dbReference>
<protein>
    <submittedName>
        <fullName evidence="14">Copper-translocating P-type ATPase</fullName>
    </submittedName>
</protein>
<dbReference type="Pfam" id="PF00122">
    <property type="entry name" value="E1-E2_ATPase"/>
    <property type="match status" value="1"/>
</dbReference>
<keyword evidence="10 11" id="KW-0472">Membrane</keyword>
<dbReference type="FunFam" id="2.70.150.10:FF:000020">
    <property type="entry name" value="Copper-exporting P-type ATPase A"/>
    <property type="match status" value="1"/>
</dbReference>
<dbReference type="GO" id="GO:0016887">
    <property type="term" value="F:ATP hydrolysis activity"/>
    <property type="evidence" value="ECO:0007669"/>
    <property type="project" value="InterPro"/>
</dbReference>
<evidence type="ECO:0000256" key="11">
    <source>
        <dbReference type="RuleBase" id="RU362081"/>
    </source>
</evidence>
<dbReference type="InterPro" id="IPR023214">
    <property type="entry name" value="HAD_sf"/>
</dbReference>
<dbReference type="InterPro" id="IPR059000">
    <property type="entry name" value="ATPase_P-type_domA"/>
</dbReference>
<dbReference type="SUPFAM" id="SSF56784">
    <property type="entry name" value="HAD-like"/>
    <property type="match status" value="1"/>
</dbReference>
<dbReference type="PRINTS" id="PR00119">
    <property type="entry name" value="CATATPASE"/>
</dbReference>
<feature type="transmembrane region" description="Helical" evidence="11">
    <location>
        <begin position="427"/>
        <end position="453"/>
    </location>
</feature>
<dbReference type="PROSITE" id="PS00154">
    <property type="entry name" value="ATPASE_E1_E2"/>
    <property type="match status" value="1"/>
</dbReference>
<keyword evidence="9 11" id="KW-1133">Transmembrane helix</keyword>
<keyword evidence="3 11" id="KW-1003">Cell membrane</keyword>
<dbReference type="Gene3D" id="3.40.50.1000">
    <property type="entry name" value="HAD superfamily/HAD-like"/>
    <property type="match status" value="1"/>
</dbReference>
<dbReference type="SFLD" id="SFLDG00002">
    <property type="entry name" value="C1.7:_P-type_atpase_like"/>
    <property type="match status" value="1"/>
</dbReference>
<organism evidence="14 15">
    <name type="scientific">Sedimenticola selenatireducens</name>
    <dbReference type="NCBI Taxonomy" id="191960"/>
    <lineage>
        <taxon>Bacteria</taxon>
        <taxon>Pseudomonadati</taxon>
        <taxon>Pseudomonadota</taxon>
        <taxon>Gammaproteobacteria</taxon>
        <taxon>Chromatiales</taxon>
        <taxon>Sedimenticolaceae</taxon>
        <taxon>Sedimenticola</taxon>
    </lineage>
</organism>
<dbReference type="InterPro" id="IPR012348">
    <property type="entry name" value="RNR-like"/>
</dbReference>
<dbReference type="PANTHER" id="PTHR43520:SF8">
    <property type="entry name" value="P-TYPE CU(+) TRANSPORTER"/>
    <property type="match status" value="1"/>
</dbReference>
<dbReference type="EMBL" id="PKUN01000022">
    <property type="protein sequence ID" value="PLX61040.1"/>
    <property type="molecule type" value="Genomic_DNA"/>
</dbReference>
<dbReference type="GO" id="GO:0055070">
    <property type="term" value="P:copper ion homeostasis"/>
    <property type="evidence" value="ECO:0007669"/>
    <property type="project" value="TreeGrafter"/>
</dbReference>
<dbReference type="PRINTS" id="PR00943">
    <property type="entry name" value="CUATPASE"/>
</dbReference>
<dbReference type="InterPro" id="IPR018303">
    <property type="entry name" value="ATPase_P-typ_P_site"/>
</dbReference>
<comment type="similarity">
    <text evidence="2 11">Belongs to the cation transport ATPase (P-type) (TC 3.A.3) family. Type IB subfamily.</text>
</comment>
<dbReference type="InterPro" id="IPR007029">
    <property type="entry name" value="YHS_dom"/>
</dbReference>
<dbReference type="InterPro" id="IPR001757">
    <property type="entry name" value="P_typ_ATPase"/>
</dbReference>
<feature type="transmembrane region" description="Helical" evidence="11">
    <location>
        <begin position="238"/>
        <end position="264"/>
    </location>
</feature>
<feature type="transmembrane region" description="Helical" evidence="11">
    <location>
        <begin position="276"/>
        <end position="296"/>
    </location>
</feature>
<evidence type="ECO:0000256" key="9">
    <source>
        <dbReference type="ARBA" id="ARBA00022989"/>
    </source>
</evidence>
<feature type="compositionally biased region" description="Basic and acidic residues" evidence="12">
    <location>
        <begin position="61"/>
        <end position="79"/>
    </location>
</feature>
<dbReference type="GO" id="GO:0043682">
    <property type="term" value="F:P-type divalent copper transporter activity"/>
    <property type="evidence" value="ECO:0007669"/>
    <property type="project" value="TreeGrafter"/>
</dbReference>
<evidence type="ECO:0000256" key="2">
    <source>
        <dbReference type="ARBA" id="ARBA00006024"/>
    </source>
</evidence>
<dbReference type="GO" id="GO:0005886">
    <property type="term" value="C:plasma membrane"/>
    <property type="evidence" value="ECO:0007669"/>
    <property type="project" value="UniProtKB-SubCell"/>
</dbReference>
<evidence type="ECO:0000256" key="12">
    <source>
        <dbReference type="SAM" id="MobiDB-lite"/>
    </source>
</evidence>
<name>A0A2N6CV32_9GAMM</name>
<dbReference type="GO" id="GO:0060003">
    <property type="term" value="P:copper ion export"/>
    <property type="evidence" value="ECO:0007669"/>
    <property type="project" value="UniProtKB-ARBA"/>
</dbReference>
<evidence type="ECO:0000256" key="6">
    <source>
        <dbReference type="ARBA" id="ARBA00022741"/>
    </source>
</evidence>
<evidence type="ECO:0000313" key="14">
    <source>
        <dbReference type="EMBL" id="PLX61040.1"/>
    </source>
</evidence>
<gene>
    <name evidence="14" type="ORF">C0630_13240</name>
</gene>
<dbReference type="PANTHER" id="PTHR43520">
    <property type="entry name" value="ATP7, ISOFORM B"/>
    <property type="match status" value="1"/>
</dbReference>
<accession>A0A2N6CV32</accession>
<dbReference type="InterPro" id="IPR008250">
    <property type="entry name" value="ATPase_P-typ_transduc_dom_A_sf"/>
</dbReference>
<dbReference type="SFLD" id="SFLDF00027">
    <property type="entry name" value="p-type_atpase"/>
    <property type="match status" value="1"/>
</dbReference>
<feature type="domain" description="TRASH" evidence="13">
    <location>
        <begin position="15"/>
        <end position="52"/>
    </location>
</feature>
<feature type="transmembrane region" description="Helical" evidence="11">
    <location>
        <begin position="173"/>
        <end position="193"/>
    </location>
</feature>
<comment type="caution">
    <text evidence="14">The sequence shown here is derived from an EMBL/GenBank/DDBJ whole genome shotgun (WGS) entry which is preliminary data.</text>
</comment>
<dbReference type="InterPro" id="IPR023298">
    <property type="entry name" value="ATPase_P-typ_TM_dom_sf"/>
</dbReference>
<dbReference type="CDD" id="cd02094">
    <property type="entry name" value="P-type_ATPase_Cu-like"/>
    <property type="match status" value="1"/>
</dbReference>
<evidence type="ECO:0000256" key="4">
    <source>
        <dbReference type="ARBA" id="ARBA00022692"/>
    </source>
</evidence>
<evidence type="ECO:0000256" key="1">
    <source>
        <dbReference type="ARBA" id="ARBA00004651"/>
    </source>
</evidence>
<feature type="transmembrane region" description="Helical" evidence="11">
    <location>
        <begin position="205"/>
        <end position="226"/>
    </location>
</feature>
<dbReference type="NCBIfam" id="TIGR01511">
    <property type="entry name" value="ATPase-IB1_Cu"/>
    <property type="match status" value="1"/>
</dbReference>
<evidence type="ECO:0000256" key="10">
    <source>
        <dbReference type="ARBA" id="ARBA00023136"/>
    </source>
</evidence>
<dbReference type="NCBIfam" id="TIGR01494">
    <property type="entry name" value="ATPase_P-type"/>
    <property type="match status" value="1"/>
</dbReference>
<dbReference type="Pfam" id="PF19335">
    <property type="entry name" value="HMBD"/>
    <property type="match status" value="2"/>
</dbReference>
<keyword evidence="8" id="KW-1278">Translocase</keyword>
<proteinExistence type="inferred from homology"/>
<evidence type="ECO:0000313" key="15">
    <source>
        <dbReference type="Proteomes" id="UP000235015"/>
    </source>
</evidence>
<feature type="transmembrane region" description="Helical" evidence="11">
    <location>
        <begin position="459"/>
        <end position="482"/>
    </location>
</feature>
<evidence type="ECO:0000256" key="3">
    <source>
        <dbReference type="ARBA" id="ARBA00022475"/>
    </source>
</evidence>
<dbReference type="SUPFAM" id="SSF81665">
    <property type="entry name" value="Calcium ATPase, transmembrane domain M"/>
    <property type="match status" value="1"/>
</dbReference>
<dbReference type="GO" id="GO:0016491">
    <property type="term" value="F:oxidoreductase activity"/>
    <property type="evidence" value="ECO:0007669"/>
    <property type="project" value="InterPro"/>
</dbReference>
<dbReference type="GO" id="GO:0005507">
    <property type="term" value="F:copper ion binding"/>
    <property type="evidence" value="ECO:0007669"/>
    <property type="project" value="TreeGrafter"/>
</dbReference>
<dbReference type="InterPro" id="IPR036412">
    <property type="entry name" value="HAD-like_sf"/>
</dbReference>
<dbReference type="Gene3D" id="2.70.150.10">
    <property type="entry name" value="Calcium-transporting ATPase, cytoplasmic transduction domain A"/>
    <property type="match status" value="1"/>
</dbReference>